<evidence type="ECO:0008006" key="3">
    <source>
        <dbReference type="Google" id="ProtNLM"/>
    </source>
</evidence>
<name>A0ABP6IGS2_9ACTN</name>
<dbReference type="EMBL" id="BAAAVI010000022">
    <property type="protein sequence ID" value="GAA2873341.1"/>
    <property type="molecule type" value="Genomic_DNA"/>
</dbReference>
<keyword evidence="2" id="KW-1185">Reference proteome</keyword>
<proteinExistence type="predicted"/>
<protein>
    <recommendedName>
        <fullName evidence="3">Glutathionylspermidine synthase pre-ATP-grasp-like domain-containing protein</fullName>
    </recommendedName>
</protein>
<sequence>MDPLIHHLSPPADIAPELLLKDFRERLRRTTWGHETPDTPLVPVWSEASSLGRFESALRALFRAHLKVLDAVRAGRCPPEYGRLERIVRGHYLDWPALPGEEPPEEVPPGRDPARHLFGRPDVILGPDGPKVVETNFDTAAAGHERPDDMWTIAADLFRAPADLLRAGRPLEGLRQYFLDLAGGTPCDIHWIMKDDDAARRELAPTIEFLNRDHRRVRHTIHFAGDPPPAPPGDRPAYIHRACSIFTVNRDRERFADLLARLTRVAPRCTVPVGLSHLSSKLFLAWLSDPDARPATLTAEERAAVEALVPWTRVLALLGAEELRLLRTGRDGFILKKADSHQAKDVYFGCNLSDGEWRALLEAKRAEPAEPAGPGAAPGIWIVQERVRPREYTLTEITDAGPVERRTGLSCCPYLMGGRLRGLETWVMPFTPTMTMIERMQFVAHFVRTPRP</sequence>
<dbReference type="RefSeq" id="WP_344972345.1">
    <property type="nucleotide sequence ID" value="NZ_BAAAVI010000022.1"/>
</dbReference>
<accession>A0ABP6IGS2</accession>
<dbReference type="Proteomes" id="UP001500831">
    <property type="component" value="Unassembled WGS sequence"/>
</dbReference>
<evidence type="ECO:0000313" key="1">
    <source>
        <dbReference type="EMBL" id="GAA2873341.1"/>
    </source>
</evidence>
<reference evidence="2" key="1">
    <citation type="journal article" date="2019" name="Int. J. Syst. Evol. Microbiol.">
        <title>The Global Catalogue of Microorganisms (GCM) 10K type strain sequencing project: providing services to taxonomists for standard genome sequencing and annotation.</title>
        <authorList>
            <consortium name="The Broad Institute Genomics Platform"/>
            <consortium name="The Broad Institute Genome Sequencing Center for Infectious Disease"/>
            <person name="Wu L."/>
            <person name="Ma J."/>
        </authorList>
    </citation>
    <scope>NUCLEOTIDE SEQUENCE [LARGE SCALE GENOMIC DNA]</scope>
    <source>
        <strain evidence="2">JCM 6242</strain>
    </source>
</reference>
<gene>
    <name evidence="1" type="ORF">GCM10010517_33850</name>
</gene>
<organism evidence="1 2">
    <name type="scientific">Streptosporangium fragile</name>
    <dbReference type="NCBI Taxonomy" id="46186"/>
    <lineage>
        <taxon>Bacteria</taxon>
        <taxon>Bacillati</taxon>
        <taxon>Actinomycetota</taxon>
        <taxon>Actinomycetes</taxon>
        <taxon>Streptosporangiales</taxon>
        <taxon>Streptosporangiaceae</taxon>
        <taxon>Streptosporangium</taxon>
    </lineage>
</organism>
<dbReference type="SUPFAM" id="SSF56059">
    <property type="entry name" value="Glutathione synthetase ATP-binding domain-like"/>
    <property type="match status" value="1"/>
</dbReference>
<evidence type="ECO:0000313" key="2">
    <source>
        <dbReference type="Proteomes" id="UP001500831"/>
    </source>
</evidence>
<comment type="caution">
    <text evidence="1">The sequence shown here is derived from an EMBL/GenBank/DDBJ whole genome shotgun (WGS) entry which is preliminary data.</text>
</comment>